<dbReference type="InterPro" id="IPR003759">
    <property type="entry name" value="Cbl-bd_cap"/>
</dbReference>
<dbReference type="HOGENOM" id="CLU_004914_0_2_9"/>
<dbReference type="PROSITE" id="PS51337">
    <property type="entry name" value="B12_BINDING_NTER"/>
    <property type="match status" value="1"/>
</dbReference>
<evidence type="ECO:0000256" key="17">
    <source>
        <dbReference type="ARBA" id="ARBA00023285"/>
    </source>
</evidence>
<proteinExistence type="inferred from homology"/>
<keyword evidence="15 21" id="KW-0862">Zinc</keyword>
<evidence type="ECO:0000313" key="32">
    <source>
        <dbReference type="Proteomes" id="UP000034189"/>
    </source>
</evidence>
<dbReference type="SUPFAM" id="SSF52242">
    <property type="entry name" value="Cobalamin (vitamin B12)-binding domain"/>
    <property type="match status" value="1"/>
</dbReference>
<evidence type="ECO:0000256" key="1">
    <source>
        <dbReference type="ARBA" id="ARBA00001700"/>
    </source>
</evidence>
<evidence type="ECO:0000259" key="30">
    <source>
        <dbReference type="PROSITE" id="PS51337"/>
    </source>
</evidence>
<dbReference type="SUPFAM" id="SSF47644">
    <property type="entry name" value="Methionine synthase domain"/>
    <property type="match status" value="1"/>
</dbReference>
<keyword evidence="16 21" id="KW-0486">Methionine biosynthesis</keyword>
<feature type="domain" description="Pterin-binding" evidence="27">
    <location>
        <begin position="335"/>
        <end position="591"/>
    </location>
</feature>
<feature type="binding site" evidence="22 24">
    <location>
        <position position="227"/>
    </location>
    <ligand>
        <name>Zn(2+)</name>
        <dbReference type="ChEBI" id="CHEBI:29105"/>
    </ligand>
</feature>
<dbReference type="InterPro" id="IPR050554">
    <property type="entry name" value="Met_Synthase/Corrinoid"/>
</dbReference>
<feature type="binding site" evidence="22 24">
    <location>
        <position position="291"/>
    </location>
    <ligand>
        <name>Zn(2+)</name>
        <dbReference type="ChEBI" id="CHEBI:29105"/>
    </ligand>
</feature>
<evidence type="ECO:0000256" key="6">
    <source>
        <dbReference type="ARBA" id="ARBA00012032"/>
    </source>
</evidence>
<evidence type="ECO:0000256" key="21">
    <source>
        <dbReference type="PIRNR" id="PIRNR000381"/>
    </source>
</evidence>
<keyword evidence="11 21" id="KW-0808">Transferase</keyword>
<dbReference type="PANTHER" id="PTHR45833">
    <property type="entry name" value="METHIONINE SYNTHASE"/>
    <property type="match status" value="1"/>
</dbReference>
<evidence type="ECO:0000256" key="23">
    <source>
        <dbReference type="PIRSR" id="PIRSR000381-2"/>
    </source>
</evidence>
<sequence>MAKPTLAEALEQRILILDGAMGTMIQQVPLTGEDFGGDELDGCNEMLVLTRPEVIRNIHETYLEAGADLIETNTFGATSVVLAEYDIPQRAREINLAAAAIAREAVDKYDSPDRPRYVVGAMGPTTKTLSVTGGLTFSELTESYEEQAVALIEGGVDALLLETSQDTLNVKAGSIGIRNAFEKTGVTLPIMISGTIEPMGTTLAGQNIEAFYISLEHLKPISVGLNCATGPEFMRDHIRSLSEMAKAAVSCYPNAGLPDENGNYHESPESLARKVAAFAEKGWLNIAGGCCGTTPEHIRAMADSLAEYQPRPLRGSHSPALSGIEPVYIEQDNRPYMIGERTNVLGSRKFKRLIVEGKYEEASEIARAQVKSGAQVVDVCVQDPDRDEAEDMKQFLELVVKKVKVPLMIDTTDPKVIDLALQYCQGKAIINSINLEDGEEKFEHVTPLIHKYGAAVVVGTIDESGQAIKAEDKLAVARRSYDLLVNKYGLAPEDLIFDTLVFPVGTGDEQYIGSAKETIDGIRLIKEALPGVHTVLGISNVSFGLPEAGREVLNSVFLYECTKAGLDYAIVNTEKVERYASIPEEERRLAEELIYNTNDETLADFVAAFRGKKVEKKEKISNLTLEERLASYVVEGSKEGLIPDLDEALKKYGSLEIINGPLMAGMSEVGRLFNNNELIVAEVLQSAEVMKASVAHLEQFMEKNETSVKGKILLATVKGDVHDIGKNLVEIILSNNGYQIINLGIKVPPETIIEAYRREKADAIGLSGLLVKSAQQMVLTAQDLRTAGIDVPIMVGGAALTRKFTKTRIRPEYDGLVLYAKDAMDGLDLANKLMNPQERAKLAEEMREENEAGAAAPQKPELPQLTRALRSKISQDAPVYIPPDLERHVLRNYPLGHIIPYVNMQMLLGHHLGLRGSVEAQLAAGEPRAVELKETVDGLLLEATVNGTMRPHAMYRFFPAQSRGNDILIYDPEDTGKVLHTFTFPRQQVEPYLCLADFLKSVDSGIMDYVGFLVVTAGQGIREQSEELKNKGDYLRSHALQALALEVAEGLAERVHHMMRDTWGFPDPADMTMKQRHGARYQGIRVSFGYPACPDLEDQGPLFKLMSPEDIGVHLTDGFMMEPEASVSAMVFAHPEAQYFNVEKA</sequence>
<dbReference type="Pfam" id="PF00809">
    <property type="entry name" value="Pterin_bind"/>
    <property type="match status" value="1"/>
</dbReference>
<dbReference type="SMART" id="SM01018">
    <property type="entry name" value="B12-binding_2"/>
    <property type="match status" value="1"/>
</dbReference>
<keyword evidence="9 21" id="KW-0028">Amino-acid biosynthesis</keyword>
<dbReference type="PROSITE" id="PS50970">
    <property type="entry name" value="HCY"/>
    <property type="match status" value="1"/>
</dbReference>
<dbReference type="GO" id="GO:0032259">
    <property type="term" value="P:methylation"/>
    <property type="evidence" value="ECO:0007669"/>
    <property type="project" value="UniProtKB-KW"/>
</dbReference>
<evidence type="ECO:0000256" key="11">
    <source>
        <dbReference type="ARBA" id="ARBA00022679"/>
    </source>
</evidence>
<protein>
    <recommendedName>
        <fullName evidence="7 20">Methionine synthase</fullName>
        <ecNumber evidence="6 20">2.1.1.13</ecNumber>
    </recommendedName>
    <alternativeName>
        <fullName evidence="19 21">5-methyltetrahydrofolate--homocysteine methyltransferase</fullName>
    </alternativeName>
</protein>
<feature type="binding site" description="axial binding residue" evidence="22">
    <location>
        <position position="722"/>
    </location>
    <ligand>
        <name>methylcob(III)alamin</name>
        <dbReference type="ChEBI" id="CHEBI:28115"/>
    </ligand>
    <ligandPart>
        <name>Co</name>
        <dbReference type="ChEBI" id="CHEBI:27638"/>
    </ligandPart>
</feature>
<feature type="binding site" evidence="23">
    <location>
        <position position="767"/>
    </location>
    <ligand>
        <name>methylcob(III)alamin</name>
        <dbReference type="ChEBI" id="CHEBI:28115"/>
    </ligand>
</feature>
<keyword evidence="17 21" id="KW-0170">Cobalt</keyword>
<comment type="cofactor">
    <cofactor evidence="2 21 24">
        <name>Zn(2+)</name>
        <dbReference type="ChEBI" id="CHEBI:29105"/>
    </cofactor>
</comment>
<feature type="binding site" evidence="23">
    <location>
        <position position="1085"/>
    </location>
    <ligand>
        <name>S-adenosyl-L-methionine</name>
        <dbReference type="ChEBI" id="CHEBI:59789"/>
    </ligand>
</feature>
<name>A0A0F7FAJ4_PAEDU</name>
<dbReference type="InterPro" id="IPR037010">
    <property type="entry name" value="VitB12-dep_Met_synth_activ_sf"/>
</dbReference>
<feature type="binding site" evidence="23">
    <location>
        <position position="823"/>
    </location>
    <ligand>
        <name>methylcob(III)alamin</name>
        <dbReference type="ChEBI" id="CHEBI:28115"/>
    </ligand>
</feature>
<keyword evidence="8 21" id="KW-0489">Methyltransferase</keyword>
<dbReference type="InterPro" id="IPR036594">
    <property type="entry name" value="Meth_synthase_dom"/>
</dbReference>
<feature type="domain" description="Hcy-binding" evidence="26">
    <location>
        <begin position="3"/>
        <end position="305"/>
    </location>
</feature>
<reference evidence="31 32" key="2">
    <citation type="journal article" date="2016" name="Genome Announc.">
        <title>Genome Sequence of a Gram-Positive Diazotroph, Paenibacillus durus Type Strain ATCC 35681.</title>
        <authorList>
            <person name="Halim M.A."/>
            <person name="Rahman A.Y."/>
            <person name="Sim K.S."/>
            <person name="Yam H.C."/>
            <person name="Rahim A.A."/>
            <person name="Ghazali A.H."/>
            <person name="Najimudin N."/>
        </authorList>
    </citation>
    <scope>NUCLEOTIDE SEQUENCE [LARGE SCALE GENOMIC DNA]</scope>
    <source>
        <strain evidence="31 32">ATCC 35681</strain>
    </source>
</reference>
<dbReference type="RefSeq" id="WP_025697976.1">
    <property type="nucleotide sequence ID" value="NZ_ASQQ01000554.1"/>
</dbReference>
<dbReference type="PROSITE" id="PS50974">
    <property type="entry name" value="ADOMET_ACTIVATION"/>
    <property type="match status" value="1"/>
</dbReference>
<feature type="domain" description="B12-binding" evidence="29">
    <location>
        <begin position="709"/>
        <end position="844"/>
    </location>
</feature>
<evidence type="ECO:0000256" key="14">
    <source>
        <dbReference type="ARBA" id="ARBA00022737"/>
    </source>
</evidence>
<evidence type="ECO:0000256" key="2">
    <source>
        <dbReference type="ARBA" id="ARBA00001947"/>
    </source>
</evidence>
<dbReference type="PROSITE" id="PS50972">
    <property type="entry name" value="PTERIN_BINDING"/>
    <property type="match status" value="1"/>
</dbReference>
<dbReference type="Gene3D" id="3.20.20.330">
    <property type="entry name" value="Homocysteine-binding-like domain"/>
    <property type="match status" value="1"/>
</dbReference>
<dbReference type="PIRSF" id="PIRSF000381">
    <property type="entry name" value="MetH"/>
    <property type="match status" value="1"/>
</dbReference>
<gene>
    <name evidence="31" type="ORF">VK70_11245</name>
</gene>
<evidence type="ECO:0000256" key="24">
    <source>
        <dbReference type="PROSITE-ProRule" id="PRU00333"/>
    </source>
</evidence>
<evidence type="ECO:0000256" key="8">
    <source>
        <dbReference type="ARBA" id="ARBA00022603"/>
    </source>
</evidence>
<evidence type="ECO:0000259" key="28">
    <source>
        <dbReference type="PROSITE" id="PS50974"/>
    </source>
</evidence>
<dbReference type="PROSITE" id="PS51332">
    <property type="entry name" value="B12_BINDING"/>
    <property type="match status" value="1"/>
</dbReference>
<feature type="binding site" evidence="22 24">
    <location>
        <position position="290"/>
    </location>
    <ligand>
        <name>Zn(2+)</name>
        <dbReference type="ChEBI" id="CHEBI:29105"/>
    </ligand>
</feature>
<accession>A0A0F7FAJ4</accession>
<keyword evidence="10 21" id="KW-0846">Cobalamin</keyword>
<evidence type="ECO:0000256" key="13">
    <source>
        <dbReference type="ARBA" id="ARBA00022723"/>
    </source>
</evidence>
<evidence type="ECO:0000256" key="9">
    <source>
        <dbReference type="ARBA" id="ARBA00022605"/>
    </source>
</evidence>
<comment type="domain">
    <text evidence="21">Modular enzyme with four functionally distinct domains. The isolated Hcy-binding domain catalyzes methyl transfer from free methylcobalamin to homocysteine. The Hcy-binding domain in association with the pterin-binding domain catalyzes the methylation of cob(I)alamin by methyltetrahydrofolate and the methylation of homocysteine. The B12-binding domain binds the cofactor. The AdoMet activation domain binds S-adenosyl-L-methionine. Under aerobic conditions cob(I)alamin can be converted to inactive cob(II)alamin. Reductive methylation by S-adenosyl-L-methionine and flavodoxin regenerates methylcobalamin.</text>
</comment>
<evidence type="ECO:0000259" key="29">
    <source>
        <dbReference type="PROSITE" id="PS51332"/>
    </source>
</evidence>
<dbReference type="EC" id="2.1.1.13" evidence="6 20"/>
<evidence type="ECO:0000256" key="25">
    <source>
        <dbReference type="SAM" id="MobiDB-lite"/>
    </source>
</evidence>
<comment type="function">
    <text evidence="18 21">Catalyzes the transfer of a methyl group from methyl-cobalamin to homocysteine, yielding enzyme-bound cob(I)alamin and methionine. Subsequently, remethylates the cofactor using methyltetrahydrofolate.</text>
</comment>
<dbReference type="InterPro" id="IPR033706">
    <property type="entry name" value="Met_synthase_B12-bd"/>
</dbReference>
<dbReference type="SUPFAM" id="SSF56507">
    <property type="entry name" value="Methionine synthase activation domain-like"/>
    <property type="match status" value="1"/>
</dbReference>
<evidence type="ECO:0000256" key="4">
    <source>
        <dbReference type="ARBA" id="ARBA00005178"/>
    </source>
</evidence>
<dbReference type="InterPro" id="IPR011005">
    <property type="entry name" value="Dihydropteroate_synth-like_sf"/>
</dbReference>
<dbReference type="NCBIfam" id="TIGR02082">
    <property type="entry name" value="metH"/>
    <property type="match status" value="1"/>
</dbReference>
<dbReference type="GO" id="GO:0008270">
    <property type="term" value="F:zinc ion binding"/>
    <property type="evidence" value="ECO:0007669"/>
    <property type="project" value="UniProtKB-UniRule"/>
</dbReference>
<comment type="cofactor">
    <cofactor evidence="3 21 22">
        <name>methylcob(III)alamin</name>
        <dbReference type="ChEBI" id="CHEBI:28115"/>
    </cofactor>
</comment>
<keyword evidence="13 21" id="KW-0479">Metal-binding</keyword>
<evidence type="ECO:0000256" key="12">
    <source>
        <dbReference type="ARBA" id="ARBA00022691"/>
    </source>
</evidence>
<feature type="domain" description="AdoMet activation" evidence="28">
    <location>
        <begin position="856"/>
        <end position="1145"/>
    </location>
</feature>
<dbReference type="Gene3D" id="3.10.196.10">
    <property type="entry name" value="Vitamin B12-dependent methionine synthase, activation domain"/>
    <property type="match status" value="1"/>
</dbReference>
<evidence type="ECO:0000256" key="16">
    <source>
        <dbReference type="ARBA" id="ARBA00023167"/>
    </source>
</evidence>
<evidence type="ECO:0000256" key="3">
    <source>
        <dbReference type="ARBA" id="ARBA00001956"/>
    </source>
</evidence>
<evidence type="ECO:0000256" key="15">
    <source>
        <dbReference type="ARBA" id="ARBA00022833"/>
    </source>
</evidence>
<dbReference type="Pfam" id="PF02574">
    <property type="entry name" value="S-methyl_trans"/>
    <property type="match status" value="1"/>
</dbReference>
<comment type="catalytic activity">
    <reaction evidence="1 21">
        <text>(6S)-5-methyl-5,6,7,8-tetrahydrofolate + L-homocysteine = (6S)-5,6,7,8-tetrahydrofolate + L-methionine</text>
        <dbReference type="Rhea" id="RHEA:11172"/>
        <dbReference type="ChEBI" id="CHEBI:18608"/>
        <dbReference type="ChEBI" id="CHEBI:57453"/>
        <dbReference type="ChEBI" id="CHEBI:57844"/>
        <dbReference type="ChEBI" id="CHEBI:58199"/>
        <dbReference type="EC" id="2.1.1.13"/>
    </reaction>
</comment>
<dbReference type="UniPathway" id="UPA00051">
    <property type="reaction ID" value="UER00081"/>
</dbReference>
<dbReference type="PANTHER" id="PTHR45833:SF1">
    <property type="entry name" value="METHIONINE SYNTHASE"/>
    <property type="match status" value="1"/>
</dbReference>
<evidence type="ECO:0000256" key="18">
    <source>
        <dbReference type="ARBA" id="ARBA00025552"/>
    </source>
</evidence>
<keyword evidence="12 21" id="KW-0949">S-adenosyl-L-methionine</keyword>
<feature type="region of interest" description="Disordered" evidence="25">
    <location>
        <begin position="844"/>
        <end position="863"/>
    </location>
</feature>
<evidence type="ECO:0000256" key="22">
    <source>
        <dbReference type="PIRSR" id="PIRSR000381-1"/>
    </source>
</evidence>
<dbReference type="InterPro" id="IPR036589">
    <property type="entry name" value="HCY_dom_sf"/>
</dbReference>
<dbReference type="InterPro" id="IPR006158">
    <property type="entry name" value="Cobalamin-bd"/>
</dbReference>
<dbReference type="GO" id="GO:0050667">
    <property type="term" value="P:homocysteine metabolic process"/>
    <property type="evidence" value="ECO:0007669"/>
    <property type="project" value="TreeGrafter"/>
</dbReference>
<dbReference type="InterPro" id="IPR004223">
    <property type="entry name" value="VitB12-dep_Met_synth_activ_dom"/>
</dbReference>
<dbReference type="InterPro" id="IPR011822">
    <property type="entry name" value="MetH"/>
</dbReference>
<dbReference type="EMBL" id="CP011114">
    <property type="protein sequence ID" value="AKG35063.1"/>
    <property type="molecule type" value="Genomic_DNA"/>
</dbReference>
<dbReference type="Gene3D" id="3.40.50.280">
    <property type="entry name" value="Cobalamin-binding domain"/>
    <property type="match status" value="1"/>
</dbReference>
<dbReference type="GO" id="GO:0031419">
    <property type="term" value="F:cobalamin binding"/>
    <property type="evidence" value="ECO:0007669"/>
    <property type="project" value="UniProtKB-UniRule"/>
</dbReference>
<dbReference type="Gene3D" id="1.10.1240.10">
    <property type="entry name" value="Methionine synthase domain"/>
    <property type="match status" value="1"/>
</dbReference>
<dbReference type="OrthoDB" id="9803687at2"/>
<dbReference type="InterPro" id="IPR036724">
    <property type="entry name" value="Cobalamin-bd_sf"/>
</dbReference>
<organism evidence="31 32">
    <name type="scientific">Paenibacillus durus ATCC 35681</name>
    <dbReference type="NCBI Taxonomy" id="1333534"/>
    <lineage>
        <taxon>Bacteria</taxon>
        <taxon>Bacillati</taxon>
        <taxon>Bacillota</taxon>
        <taxon>Bacilli</taxon>
        <taxon>Bacillales</taxon>
        <taxon>Paenibacillaceae</taxon>
        <taxon>Paenibacillus</taxon>
    </lineage>
</organism>
<dbReference type="Pfam" id="PF02965">
    <property type="entry name" value="Met_synt_B12"/>
    <property type="match status" value="1"/>
</dbReference>
<evidence type="ECO:0000313" key="31">
    <source>
        <dbReference type="EMBL" id="AKG35063.1"/>
    </source>
</evidence>
<feature type="domain" description="B12-binding N-terminal" evidence="30">
    <location>
        <begin position="616"/>
        <end position="709"/>
    </location>
</feature>
<dbReference type="InterPro" id="IPR003726">
    <property type="entry name" value="HCY_dom"/>
</dbReference>
<dbReference type="SUPFAM" id="SSF51717">
    <property type="entry name" value="Dihydropteroate synthetase-like"/>
    <property type="match status" value="1"/>
</dbReference>
<feature type="binding site" evidence="23">
    <location>
        <begin position="719"/>
        <end position="723"/>
    </location>
    <ligand>
        <name>methylcob(III)alamin</name>
        <dbReference type="ChEBI" id="CHEBI:28115"/>
    </ligand>
</feature>
<dbReference type="InterPro" id="IPR000489">
    <property type="entry name" value="Pterin-binding_dom"/>
</dbReference>
<keyword evidence="14" id="KW-0677">Repeat</keyword>
<comment type="pathway">
    <text evidence="4 21">Amino-acid biosynthesis; L-methionine biosynthesis via de novo pathway; L-methionine from L-homocysteine (MetH route): step 1/1.</text>
</comment>
<evidence type="ECO:0000259" key="27">
    <source>
        <dbReference type="PROSITE" id="PS50972"/>
    </source>
</evidence>
<dbReference type="Proteomes" id="UP000034189">
    <property type="component" value="Chromosome"/>
</dbReference>
<dbReference type="FunFam" id="3.20.20.20:FF:000017">
    <property type="entry name" value="Methionine synthase"/>
    <property type="match status" value="1"/>
</dbReference>
<dbReference type="Pfam" id="PF02310">
    <property type="entry name" value="B12-binding"/>
    <property type="match status" value="1"/>
</dbReference>
<evidence type="ECO:0000256" key="7">
    <source>
        <dbReference type="ARBA" id="ARBA00013998"/>
    </source>
</evidence>
<evidence type="ECO:0000256" key="10">
    <source>
        <dbReference type="ARBA" id="ARBA00022628"/>
    </source>
</evidence>
<evidence type="ECO:0000256" key="20">
    <source>
        <dbReference type="NCBIfam" id="TIGR02082"/>
    </source>
</evidence>
<evidence type="ECO:0000259" key="26">
    <source>
        <dbReference type="PROSITE" id="PS50970"/>
    </source>
</evidence>
<dbReference type="Gene3D" id="3.20.20.20">
    <property type="entry name" value="Dihydropteroate synthase-like"/>
    <property type="match status" value="1"/>
</dbReference>
<dbReference type="GO" id="GO:0005829">
    <property type="term" value="C:cytosol"/>
    <property type="evidence" value="ECO:0007669"/>
    <property type="project" value="TreeGrafter"/>
</dbReference>
<dbReference type="FunFam" id="3.20.20.330:FF:000001">
    <property type="entry name" value="Methionine synthase"/>
    <property type="match status" value="1"/>
</dbReference>
<dbReference type="PATRIC" id="fig|1333534.5.peg.2487"/>
<feature type="binding site" evidence="23">
    <location>
        <begin position="1139"/>
        <end position="1140"/>
    </location>
    <ligand>
        <name>S-adenosyl-L-methionine</name>
        <dbReference type="ChEBI" id="CHEBI:59789"/>
    </ligand>
</feature>
<dbReference type="GO" id="GO:0046653">
    <property type="term" value="P:tetrahydrofolate metabolic process"/>
    <property type="evidence" value="ECO:0007669"/>
    <property type="project" value="TreeGrafter"/>
</dbReference>
<dbReference type="GO" id="GO:0008705">
    <property type="term" value="F:methionine synthase activity"/>
    <property type="evidence" value="ECO:0007669"/>
    <property type="project" value="UniProtKB-UniRule"/>
</dbReference>
<evidence type="ECO:0000256" key="19">
    <source>
        <dbReference type="ARBA" id="ARBA00031040"/>
    </source>
</evidence>
<dbReference type="Pfam" id="PF02607">
    <property type="entry name" value="B12-binding_2"/>
    <property type="match status" value="1"/>
</dbReference>
<comment type="similarity">
    <text evidence="5">Belongs to the vitamin-B12 dependent methionine synthase family.</text>
</comment>
<dbReference type="AlphaFoldDB" id="A0A0F7FAJ4"/>
<dbReference type="SUPFAM" id="SSF82282">
    <property type="entry name" value="Homocysteine S-methyltransferase"/>
    <property type="match status" value="1"/>
</dbReference>
<dbReference type="CDD" id="cd02069">
    <property type="entry name" value="methionine_synthase_B12_BD"/>
    <property type="match status" value="1"/>
</dbReference>
<reference evidence="31 32" key="1">
    <citation type="submission" date="2015-03" db="EMBL/GenBank/DDBJ databases">
        <authorList>
            <person name="Abdul Halim M."/>
        </authorList>
    </citation>
    <scope>NUCLEOTIDE SEQUENCE [LARGE SCALE GENOMIC DNA]</scope>
    <source>
        <strain evidence="31 32">ATCC 35681</strain>
    </source>
</reference>
<evidence type="ECO:0000256" key="5">
    <source>
        <dbReference type="ARBA" id="ARBA00010398"/>
    </source>
</evidence>